<keyword evidence="7 8" id="KW-0472">Membrane</keyword>
<feature type="transmembrane region" description="Helical" evidence="8">
    <location>
        <begin position="224"/>
        <end position="247"/>
    </location>
</feature>
<gene>
    <name evidence="10" type="primary">xrtE</name>
    <name evidence="10" type="ORF">KM031_12045</name>
</gene>
<dbReference type="AlphaFoldDB" id="A0A975S112"/>
<feature type="transmembrane region" description="Helical" evidence="8">
    <location>
        <begin position="475"/>
        <end position="506"/>
    </location>
</feature>
<dbReference type="GO" id="GO:0006508">
    <property type="term" value="P:proteolysis"/>
    <property type="evidence" value="ECO:0007669"/>
    <property type="project" value="UniProtKB-KW"/>
</dbReference>
<feature type="transmembrane region" description="Helical" evidence="8">
    <location>
        <begin position="16"/>
        <end position="37"/>
    </location>
</feature>
<sequence length="539" mass="58568">MNLPPSPVSLQRPGRLWLLALLFCAEVLALAVAYQFFAVIECHATDLNGVCRFLRSLVARAVVMFAAFGLLLWARPLALSAFRRSVEGQGAALVWRLLHVLGVLLLISPLAFAPGGNIGAVFDLAVWPLLLGSVLAAVGGLFWLAPPQAWARLLVQDHFAPVITLALAAVLPDLADMALPLWDWQGLTRLTFDAVHLFLGLFASDIRVDAPGYIIGFPQFSVHIARQCSGVEGVALVTGFTVLYAFIFRDTVRFPHFWLVVLPLAIMLSWLLNVVRVGGLILIGQYVSPDLAVNGFHSYAGWVFFTLLALAIVWGVQTVPWLHRARMSGPTTAGRLTEDPLAGALLPFAIFMGVSLLTHALFPHPELGYPLRAMALGLAIWAFRGFYRQFEWRVDPLAVALGGLVGLGWLWFDQADARAGMDLARALGGLSGWMLAIWIVTRLIGTVLLVPLVEEMFFRGYLLARLDGPAPWQRLLAVAVSSAAFAALHGRWLAAGVAGIIFALVMLRRGRVADAVIAHIAANLVVAAWAFATSDFARI</sequence>
<evidence type="ECO:0000313" key="11">
    <source>
        <dbReference type="Proteomes" id="UP000679352"/>
    </source>
</evidence>
<dbReference type="RefSeq" id="WP_215504668.1">
    <property type="nucleotide sequence ID" value="NZ_CP076361.1"/>
</dbReference>
<dbReference type="InterPro" id="IPR014346">
    <property type="entry name" value="Prenyl_protease-related"/>
</dbReference>
<feature type="transmembrane region" description="Helical" evidence="8">
    <location>
        <begin position="512"/>
        <end position="532"/>
    </location>
</feature>
<dbReference type="NCBIfam" id="TIGR04162">
    <property type="entry name" value="exo_VPEID"/>
    <property type="match status" value="1"/>
</dbReference>
<protein>
    <submittedName>
        <fullName evidence="10">Exosortase E/protease, VPEID-CTERM system</fullName>
        <ecNumber evidence="10">3.4.22.-</ecNumber>
    </submittedName>
</protein>
<organism evidence="10 11">
    <name type="scientific">Gemmobacter fulvus</name>
    <dbReference type="NCBI Taxonomy" id="2840474"/>
    <lineage>
        <taxon>Bacteria</taxon>
        <taxon>Pseudomonadati</taxon>
        <taxon>Pseudomonadota</taxon>
        <taxon>Alphaproteobacteria</taxon>
        <taxon>Rhodobacterales</taxon>
        <taxon>Paracoccaceae</taxon>
        <taxon>Gemmobacter</taxon>
    </lineage>
</organism>
<proteinExistence type="predicted"/>
<dbReference type="NCBIfam" id="TIGR04178">
    <property type="entry name" value="exo_archaeo"/>
    <property type="match status" value="1"/>
</dbReference>
<keyword evidence="11" id="KW-1185">Reference proteome</keyword>
<feature type="transmembrane region" description="Helical" evidence="8">
    <location>
        <begin position="343"/>
        <end position="362"/>
    </location>
</feature>
<dbReference type="InterPro" id="IPR019127">
    <property type="entry name" value="Exosortase"/>
</dbReference>
<dbReference type="KEGG" id="gfu:KM031_12045"/>
<evidence type="ECO:0000256" key="5">
    <source>
        <dbReference type="ARBA" id="ARBA00022801"/>
    </source>
</evidence>
<feature type="transmembrane region" description="Helical" evidence="8">
    <location>
        <begin position="57"/>
        <end position="74"/>
    </location>
</feature>
<feature type="domain" description="CAAX prenyl protease 2/Lysostaphin resistance protein A-like" evidence="9">
    <location>
        <begin position="438"/>
        <end position="525"/>
    </location>
</feature>
<reference evidence="10" key="1">
    <citation type="submission" date="2021-06" db="EMBL/GenBank/DDBJ databases">
        <title>Direct submission.</title>
        <authorList>
            <person name="Lee C.-S."/>
            <person name="Jin L."/>
        </authorList>
    </citation>
    <scope>NUCLEOTIDE SEQUENCE</scope>
    <source>
        <strain evidence="10">Con5</strain>
    </source>
</reference>
<evidence type="ECO:0000256" key="1">
    <source>
        <dbReference type="ARBA" id="ARBA00004651"/>
    </source>
</evidence>
<feature type="transmembrane region" description="Helical" evidence="8">
    <location>
        <begin position="158"/>
        <end position="175"/>
    </location>
</feature>
<evidence type="ECO:0000256" key="8">
    <source>
        <dbReference type="SAM" id="Phobius"/>
    </source>
</evidence>
<comment type="subcellular location">
    <subcellularLocation>
        <location evidence="1">Cell membrane</location>
        <topology evidence="1">Multi-pass membrane protein</topology>
    </subcellularLocation>
</comment>
<keyword evidence="6 8" id="KW-1133">Transmembrane helix</keyword>
<dbReference type="EMBL" id="CP076361">
    <property type="protein sequence ID" value="QWK89570.1"/>
    <property type="molecule type" value="Genomic_DNA"/>
</dbReference>
<keyword evidence="2" id="KW-1003">Cell membrane</keyword>
<dbReference type="NCBIfam" id="TIGR03008">
    <property type="entry name" value="pepcterm_CAAX"/>
    <property type="match status" value="1"/>
</dbReference>
<dbReference type="GO" id="GO:0004175">
    <property type="term" value="F:endopeptidase activity"/>
    <property type="evidence" value="ECO:0007669"/>
    <property type="project" value="UniProtKB-ARBA"/>
</dbReference>
<evidence type="ECO:0000313" key="10">
    <source>
        <dbReference type="EMBL" id="QWK89570.1"/>
    </source>
</evidence>
<feature type="transmembrane region" description="Helical" evidence="8">
    <location>
        <begin position="259"/>
        <end position="287"/>
    </location>
</feature>
<feature type="transmembrane region" description="Helical" evidence="8">
    <location>
        <begin position="432"/>
        <end position="454"/>
    </location>
</feature>
<dbReference type="EC" id="3.4.22.-" evidence="10"/>
<evidence type="ECO:0000256" key="6">
    <source>
        <dbReference type="ARBA" id="ARBA00022989"/>
    </source>
</evidence>
<dbReference type="InterPro" id="IPR026420">
    <property type="entry name" value="Exo_VPEID"/>
</dbReference>
<evidence type="ECO:0000256" key="3">
    <source>
        <dbReference type="ARBA" id="ARBA00022670"/>
    </source>
</evidence>
<evidence type="ECO:0000256" key="7">
    <source>
        <dbReference type="ARBA" id="ARBA00023136"/>
    </source>
</evidence>
<feature type="transmembrane region" description="Helical" evidence="8">
    <location>
        <begin position="299"/>
        <end position="322"/>
    </location>
</feature>
<dbReference type="Pfam" id="PF09721">
    <property type="entry name" value="Exosortase_EpsH"/>
    <property type="match status" value="1"/>
</dbReference>
<dbReference type="GO" id="GO:0080120">
    <property type="term" value="P:CAAX-box protein maturation"/>
    <property type="evidence" value="ECO:0007669"/>
    <property type="project" value="UniProtKB-ARBA"/>
</dbReference>
<dbReference type="Proteomes" id="UP000679352">
    <property type="component" value="Chromosome"/>
</dbReference>
<feature type="transmembrane region" description="Helical" evidence="8">
    <location>
        <begin position="368"/>
        <end position="387"/>
    </location>
</feature>
<dbReference type="InterPro" id="IPR026392">
    <property type="entry name" value="Exo/Archaeosortase_dom"/>
</dbReference>
<dbReference type="GO" id="GO:0005886">
    <property type="term" value="C:plasma membrane"/>
    <property type="evidence" value="ECO:0007669"/>
    <property type="project" value="UniProtKB-SubCell"/>
</dbReference>
<evidence type="ECO:0000256" key="2">
    <source>
        <dbReference type="ARBA" id="ARBA00022475"/>
    </source>
</evidence>
<keyword evidence="4 8" id="KW-0812">Transmembrane</keyword>
<evidence type="ECO:0000259" key="9">
    <source>
        <dbReference type="Pfam" id="PF02517"/>
    </source>
</evidence>
<keyword evidence="3" id="KW-0645">Protease</keyword>
<keyword evidence="5 10" id="KW-0378">Hydrolase</keyword>
<accession>A0A975S112</accession>
<feature type="transmembrane region" description="Helical" evidence="8">
    <location>
        <begin position="394"/>
        <end position="412"/>
    </location>
</feature>
<name>A0A975S112_9RHOB</name>
<evidence type="ECO:0000256" key="4">
    <source>
        <dbReference type="ARBA" id="ARBA00022692"/>
    </source>
</evidence>
<feature type="transmembrane region" description="Helical" evidence="8">
    <location>
        <begin position="124"/>
        <end position="146"/>
    </location>
</feature>
<dbReference type="Pfam" id="PF02517">
    <property type="entry name" value="Rce1-like"/>
    <property type="match status" value="1"/>
</dbReference>
<feature type="transmembrane region" description="Helical" evidence="8">
    <location>
        <begin position="94"/>
        <end position="112"/>
    </location>
</feature>
<dbReference type="InterPro" id="IPR003675">
    <property type="entry name" value="Rce1/LyrA-like_dom"/>
</dbReference>